<keyword evidence="2" id="KW-0472">Membrane</keyword>
<dbReference type="EMBL" id="CAJOBJ010000060">
    <property type="protein sequence ID" value="CAF3790394.1"/>
    <property type="molecule type" value="Genomic_DNA"/>
</dbReference>
<feature type="region of interest" description="Disordered" evidence="1">
    <location>
        <begin position="127"/>
        <end position="162"/>
    </location>
</feature>
<feature type="transmembrane region" description="Helical" evidence="2">
    <location>
        <begin position="20"/>
        <end position="42"/>
    </location>
</feature>
<dbReference type="AlphaFoldDB" id="A0A814EZK4"/>
<accession>A0A814EZK4</accession>
<reference evidence="3" key="1">
    <citation type="submission" date="2021-02" db="EMBL/GenBank/DDBJ databases">
        <authorList>
            <person name="Nowell W R."/>
        </authorList>
    </citation>
    <scope>NUCLEOTIDE SEQUENCE</scope>
</reference>
<proteinExistence type="predicted"/>
<sequence length="304" mass="32772">MFYGKNNRTSSSNYQTWFFSVYFCTHAIYVLLILSLIGWTAYNTHQYRILAERQSKLENIITEFLPSSSSIPSFIRQPTSIELWLDEVFSFLRQLTSKDKNKIDNSISIAKTPKIVVRERRYAQESTIPNCQCPPGPKGDKGERGLEGYPGEMGPKGERGPPGSIIWNGIKGEKGEPGRALEPISTGISVASQEKLIQGPPGPPGPPGPKGDIGPAGHGGFNKVGLPGRDGLPGEKGNQGDTGPRGLSGEKGDKGEEGPGGKRGFPGRPGSPGPAGMDAFPCPREVLRNFDNACNSCCKKNQNE</sequence>
<evidence type="ECO:0000313" key="4">
    <source>
        <dbReference type="EMBL" id="CAF1249359.1"/>
    </source>
</evidence>
<evidence type="ECO:0000313" key="6">
    <source>
        <dbReference type="EMBL" id="CAF3790394.1"/>
    </source>
</evidence>
<dbReference type="EMBL" id="CAJOBI010002411">
    <property type="protein sequence ID" value="CAF3927705.1"/>
    <property type="molecule type" value="Genomic_DNA"/>
</dbReference>
<dbReference type="EMBL" id="CAJOBH010001996">
    <property type="protein sequence ID" value="CAF3884714.1"/>
    <property type="molecule type" value="Genomic_DNA"/>
</dbReference>
<dbReference type="Proteomes" id="UP000663834">
    <property type="component" value="Unassembled WGS sequence"/>
</dbReference>
<gene>
    <name evidence="7" type="ORF">BYL167_LOCUS7636</name>
    <name evidence="3" type="ORF">CJN711_LOCUS963</name>
    <name evidence="6" type="ORF">GIL414_LOCUS516</name>
    <name evidence="4" type="ORF">KQP761_LOCUS2204</name>
    <name evidence="5" type="ORF">MBJ925_LOCUS2698</name>
    <name evidence="8" type="ORF">SMN809_LOCUS8018</name>
</gene>
<feature type="compositionally biased region" description="Basic and acidic residues" evidence="1">
    <location>
        <begin position="248"/>
        <end position="260"/>
    </location>
</feature>
<evidence type="ECO:0000256" key="1">
    <source>
        <dbReference type="SAM" id="MobiDB-lite"/>
    </source>
</evidence>
<dbReference type="Proteomes" id="UP000663824">
    <property type="component" value="Unassembled WGS sequence"/>
</dbReference>
<protein>
    <submittedName>
        <fullName evidence="3">Uncharacterized protein</fullName>
    </submittedName>
</protein>
<dbReference type="EMBL" id="CAJNOV010000065">
    <property type="protein sequence ID" value="CAF0972922.1"/>
    <property type="molecule type" value="Genomic_DNA"/>
</dbReference>
<dbReference type="EMBL" id="CAJNOW010000138">
    <property type="protein sequence ID" value="CAF1249359.1"/>
    <property type="molecule type" value="Genomic_DNA"/>
</dbReference>
<dbReference type="Proteomes" id="UP000676336">
    <property type="component" value="Unassembled WGS sequence"/>
</dbReference>
<comment type="caution">
    <text evidence="3">The sequence shown here is derived from an EMBL/GenBank/DDBJ whole genome shotgun (WGS) entry which is preliminary data.</text>
</comment>
<evidence type="ECO:0000313" key="3">
    <source>
        <dbReference type="EMBL" id="CAF0972922.1"/>
    </source>
</evidence>
<feature type="region of interest" description="Disordered" evidence="1">
    <location>
        <begin position="195"/>
        <end position="279"/>
    </location>
</feature>
<evidence type="ECO:0000313" key="5">
    <source>
        <dbReference type="EMBL" id="CAF1923188.1"/>
    </source>
</evidence>
<evidence type="ECO:0000313" key="8">
    <source>
        <dbReference type="EMBL" id="CAF3927705.1"/>
    </source>
</evidence>
<evidence type="ECO:0000313" key="9">
    <source>
        <dbReference type="Proteomes" id="UP000663855"/>
    </source>
</evidence>
<dbReference type="Pfam" id="PF01391">
    <property type="entry name" value="Collagen"/>
    <property type="match status" value="2"/>
</dbReference>
<evidence type="ECO:0000313" key="7">
    <source>
        <dbReference type="EMBL" id="CAF3884714.1"/>
    </source>
</evidence>
<dbReference type="Proteomes" id="UP000681967">
    <property type="component" value="Unassembled WGS sequence"/>
</dbReference>
<dbReference type="Proteomes" id="UP000663855">
    <property type="component" value="Unassembled WGS sequence"/>
</dbReference>
<keyword evidence="2" id="KW-1133">Transmembrane helix</keyword>
<keyword evidence="2" id="KW-0812">Transmembrane</keyword>
<dbReference type="Proteomes" id="UP000681720">
    <property type="component" value="Unassembled WGS sequence"/>
</dbReference>
<dbReference type="InterPro" id="IPR008160">
    <property type="entry name" value="Collagen"/>
</dbReference>
<name>A0A814EZK4_9BILA</name>
<feature type="compositionally biased region" description="Pro residues" evidence="1">
    <location>
        <begin position="200"/>
        <end position="209"/>
    </location>
</feature>
<dbReference type="PANTHER" id="PTHR37456:SF6">
    <property type="entry name" value="COLLAGEN ALPHA-1(XXIII) CHAIN-LIKE ISOFORM X2"/>
    <property type="match status" value="1"/>
</dbReference>
<organism evidence="3 9">
    <name type="scientific">Rotaria magnacalcarata</name>
    <dbReference type="NCBI Taxonomy" id="392030"/>
    <lineage>
        <taxon>Eukaryota</taxon>
        <taxon>Metazoa</taxon>
        <taxon>Spiralia</taxon>
        <taxon>Gnathifera</taxon>
        <taxon>Rotifera</taxon>
        <taxon>Eurotatoria</taxon>
        <taxon>Bdelloidea</taxon>
        <taxon>Philodinida</taxon>
        <taxon>Philodinidae</taxon>
        <taxon>Rotaria</taxon>
    </lineage>
</organism>
<dbReference type="OrthoDB" id="5983381at2759"/>
<dbReference type="InterPro" id="IPR050938">
    <property type="entry name" value="Collagen_Structural_Proteins"/>
</dbReference>
<evidence type="ECO:0000256" key="2">
    <source>
        <dbReference type="SAM" id="Phobius"/>
    </source>
</evidence>
<dbReference type="EMBL" id="CAJNRE010000168">
    <property type="protein sequence ID" value="CAF1923188.1"/>
    <property type="molecule type" value="Genomic_DNA"/>
</dbReference>
<dbReference type="PANTHER" id="PTHR37456">
    <property type="entry name" value="SI:CH211-266K2.1"/>
    <property type="match status" value="1"/>
</dbReference>